<dbReference type="OrthoDB" id="2206543at2759"/>
<accession>A0A9P6XXD1</accession>
<evidence type="ECO:0000313" key="1">
    <source>
        <dbReference type="EMBL" id="KAG1534615.1"/>
    </source>
</evidence>
<evidence type="ECO:0008006" key="3">
    <source>
        <dbReference type="Google" id="ProtNLM"/>
    </source>
</evidence>
<sequence length="308" mass="35032">MLSQPLYLDTMMKNQKPQDDNPEVMSISTPTAIDIASLQATIERLYMLRDQHTQNLSQPTIETNDAQFPSLSLATQSPPPWKYTTYLNSIKQSMLEKCQQCRIQRQENAARFLQPPSKNQGFQLDINNSRILYINYPSRNIVDLLIHNDYAPELKAHLQKFIVNMNEDLNPCDGSILMDPKYEQSTKEEPNTLAFMHHYDLHCLYRPPSLSHTEISNILQQLPLEFPNTTSTIVCGDLNAKVGIYTGDTLFNYRGRILVPLISGKAGVSFSVTKKTLKDSIHTGHTEFHGVVRYGQGVLPKPNLDIRL</sequence>
<protein>
    <recommendedName>
        <fullName evidence="3">Endonuclease/exonuclease/phosphatase domain-containing protein</fullName>
    </recommendedName>
</protein>
<dbReference type="Proteomes" id="UP000717996">
    <property type="component" value="Unassembled WGS sequence"/>
</dbReference>
<dbReference type="SUPFAM" id="SSF56219">
    <property type="entry name" value="DNase I-like"/>
    <property type="match status" value="1"/>
</dbReference>
<proteinExistence type="predicted"/>
<comment type="caution">
    <text evidence="1">The sequence shown here is derived from an EMBL/GenBank/DDBJ whole genome shotgun (WGS) entry which is preliminary data.</text>
</comment>
<organism evidence="1 2">
    <name type="scientific">Rhizopus oryzae</name>
    <name type="common">Mucormycosis agent</name>
    <name type="synonym">Rhizopus arrhizus var. delemar</name>
    <dbReference type="NCBI Taxonomy" id="64495"/>
    <lineage>
        <taxon>Eukaryota</taxon>
        <taxon>Fungi</taxon>
        <taxon>Fungi incertae sedis</taxon>
        <taxon>Mucoromycota</taxon>
        <taxon>Mucoromycotina</taxon>
        <taxon>Mucoromycetes</taxon>
        <taxon>Mucorales</taxon>
        <taxon>Mucorineae</taxon>
        <taxon>Rhizopodaceae</taxon>
        <taxon>Rhizopus</taxon>
    </lineage>
</organism>
<dbReference type="AlphaFoldDB" id="A0A9P6XXD1"/>
<reference evidence="1" key="1">
    <citation type="journal article" date="2020" name="Microb. Genom.">
        <title>Genetic diversity of clinical and environmental Mucorales isolates obtained from an investigation of mucormycosis cases among solid organ transplant recipients.</title>
        <authorList>
            <person name="Nguyen M.H."/>
            <person name="Kaul D."/>
            <person name="Muto C."/>
            <person name="Cheng S.J."/>
            <person name="Richter R.A."/>
            <person name="Bruno V.M."/>
            <person name="Liu G."/>
            <person name="Beyhan S."/>
            <person name="Sundermann A.J."/>
            <person name="Mounaud S."/>
            <person name="Pasculle A.W."/>
            <person name="Nierman W.C."/>
            <person name="Driscoll E."/>
            <person name="Cumbie R."/>
            <person name="Clancy C.J."/>
            <person name="Dupont C.L."/>
        </authorList>
    </citation>
    <scope>NUCLEOTIDE SEQUENCE</scope>
    <source>
        <strain evidence="1">GL16</strain>
    </source>
</reference>
<gene>
    <name evidence="1" type="ORF">G6F51_011998</name>
</gene>
<dbReference type="EMBL" id="JAANIT010003187">
    <property type="protein sequence ID" value="KAG1534615.1"/>
    <property type="molecule type" value="Genomic_DNA"/>
</dbReference>
<dbReference type="InterPro" id="IPR036691">
    <property type="entry name" value="Endo/exonu/phosph_ase_sf"/>
</dbReference>
<name>A0A9P6XXD1_RHIOR</name>
<evidence type="ECO:0000313" key="2">
    <source>
        <dbReference type="Proteomes" id="UP000717996"/>
    </source>
</evidence>